<dbReference type="AlphaFoldDB" id="A0A918ZVP6"/>
<accession>A0A918ZVP6</accession>
<reference evidence="3" key="1">
    <citation type="journal article" date="2014" name="Int. J. Syst. Evol. Microbiol.">
        <title>Complete genome sequence of Corynebacterium casei LMG S-19264T (=DSM 44701T), isolated from a smear-ripened cheese.</title>
        <authorList>
            <consortium name="US DOE Joint Genome Institute (JGI-PGF)"/>
            <person name="Walter F."/>
            <person name="Albersmeier A."/>
            <person name="Kalinowski J."/>
            <person name="Ruckert C."/>
        </authorList>
    </citation>
    <scope>NUCLEOTIDE SEQUENCE</scope>
    <source>
        <strain evidence="3">JCM 4784</strain>
    </source>
</reference>
<feature type="region of interest" description="Disordered" evidence="1">
    <location>
        <begin position="245"/>
        <end position="265"/>
    </location>
</feature>
<evidence type="ECO:0000313" key="4">
    <source>
        <dbReference type="Proteomes" id="UP000608024"/>
    </source>
</evidence>
<dbReference type="Proteomes" id="UP000608024">
    <property type="component" value="Unassembled WGS sequence"/>
</dbReference>
<sequence length="286" mass="28682">MKTVVTRGVVAVSVVAALGLTAACGGGDGGDGDGRDGKGHAGGTSSTAQAKPKGPDGGAAEPAPAKPKGPEGDTTGPAPAALTKGDLAKAGLKDYLVSPRKPPAWETASAKAPASPAVCAPLADLLAPVAPSGAKAHVGRQVTANGAATSTTNVELYAYDTPGDAARALKDLRAAAQAERCATFRKGDRRYSGVTARPAPDKGDGAVSYRLGRRVETFVQRLTVTVVRQGATLASFAATNLYDPERAAEGEESRDGGYEGPSLVDKADDVPKVSAALIDAQLAALK</sequence>
<feature type="chain" id="PRO_5038100325" description="Lipoprotein" evidence="2">
    <location>
        <begin position="23"/>
        <end position="286"/>
    </location>
</feature>
<gene>
    <name evidence="3" type="ORF">GCM10018785_46620</name>
</gene>
<dbReference type="EMBL" id="BNBT01000079">
    <property type="protein sequence ID" value="GHE73191.1"/>
    <property type="molecule type" value="Genomic_DNA"/>
</dbReference>
<evidence type="ECO:0000313" key="3">
    <source>
        <dbReference type="EMBL" id="GHE73191.1"/>
    </source>
</evidence>
<feature type="compositionally biased region" description="Basic and acidic residues" evidence="1">
    <location>
        <begin position="245"/>
        <end position="257"/>
    </location>
</feature>
<organism evidence="3 4">
    <name type="scientific">Streptomyces longispororuber</name>
    <dbReference type="NCBI Taxonomy" id="68230"/>
    <lineage>
        <taxon>Bacteria</taxon>
        <taxon>Bacillati</taxon>
        <taxon>Actinomycetota</taxon>
        <taxon>Actinomycetes</taxon>
        <taxon>Kitasatosporales</taxon>
        <taxon>Streptomycetaceae</taxon>
        <taxon>Streptomyces</taxon>
    </lineage>
</organism>
<evidence type="ECO:0000256" key="2">
    <source>
        <dbReference type="SAM" id="SignalP"/>
    </source>
</evidence>
<keyword evidence="2" id="KW-0732">Signal</keyword>
<dbReference type="RefSeq" id="WP_190137968.1">
    <property type="nucleotide sequence ID" value="NZ_BNBT01000079.1"/>
</dbReference>
<keyword evidence="4" id="KW-1185">Reference proteome</keyword>
<dbReference type="PROSITE" id="PS51257">
    <property type="entry name" value="PROKAR_LIPOPROTEIN"/>
    <property type="match status" value="1"/>
</dbReference>
<feature type="signal peptide" evidence="2">
    <location>
        <begin position="1"/>
        <end position="22"/>
    </location>
</feature>
<evidence type="ECO:0008006" key="5">
    <source>
        <dbReference type="Google" id="ProtNLM"/>
    </source>
</evidence>
<comment type="caution">
    <text evidence="3">The sequence shown here is derived from an EMBL/GenBank/DDBJ whole genome shotgun (WGS) entry which is preliminary data.</text>
</comment>
<name>A0A918ZVP6_9ACTN</name>
<evidence type="ECO:0000256" key="1">
    <source>
        <dbReference type="SAM" id="MobiDB-lite"/>
    </source>
</evidence>
<protein>
    <recommendedName>
        <fullName evidence="5">Lipoprotein</fullName>
    </recommendedName>
</protein>
<proteinExistence type="predicted"/>
<feature type="region of interest" description="Disordered" evidence="1">
    <location>
        <begin position="22"/>
        <end position="82"/>
    </location>
</feature>
<reference evidence="3" key="2">
    <citation type="submission" date="2020-09" db="EMBL/GenBank/DDBJ databases">
        <authorList>
            <person name="Sun Q."/>
            <person name="Ohkuma M."/>
        </authorList>
    </citation>
    <scope>NUCLEOTIDE SEQUENCE</scope>
    <source>
        <strain evidence="3">JCM 4784</strain>
    </source>
</reference>